<dbReference type="Proteomes" id="UP001165060">
    <property type="component" value="Unassembled WGS sequence"/>
</dbReference>
<comment type="caution">
    <text evidence="5">The sequence shown here is derived from an EMBL/GenBank/DDBJ whole genome shotgun (WGS) entry which is preliminary data.</text>
</comment>
<evidence type="ECO:0000313" key="5">
    <source>
        <dbReference type="EMBL" id="GMI29430.1"/>
    </source>
</evidence>
<reference evidence="5 6" key="1">
    <citation type="journal article" date="2023" name="Commun. Biol.">
        <title>Genome analysis of Parmales, the sister group of diatoms, reveals the evolutionary specialization of diatoms from phago-mixotrophs to photoautotrophs.</title>
        <authorList>
            <person name="Ban H."/>
            <person name="Sato S."/>
            <person name="Yoshikawa S."/>
            <person name="Yamada K."/>
            <person name="Nakamura Y."/>
            <person name="Ichinomiya M."/>
            <person name="Sato N."/>
            <person name="Blanc-Mathieu R."/>
            <person name="Endo H."/>
            <person name="Kuwata A."/>
            <person name="Ogata H."/>
        </authorList>
    </citation>
    <scope>NUCLEOTIDE SEQUENCE [LARGE SCALE GENOMIC DNA]</scope>
</reference>
<evidence type="ECO:0000259" key="4">
    <source>
        <dbReference type="Pfam" id="PF03114"/>
    </source>
</evidence>
<comment type="subcellular location">
    <subcellularLocation>
        <location evidence="1">Cytoplasm</location>
        <location evidence="1">Cytoskeleton</location>
    </subcellularLocation>
</comment>
<keyword evidence="2" id="KW-0963">Cytoplasm</keyword>
<dbReference type="Gene3D" id="1.20.1270.60">
    <property type="entry name" value="Arfaptin homology (AH) domain/BAR domain"/>
    <property type="match status" value="1"/>
</dbReference>
<evidence type="ECO:0000313" key="6">
    <source>
        <dbReference type="Proteomes" id="UP001165060"/>
    </source>
</evidence>
<dbReference type="InterPro" id="IPR046982">
    <property type="entry name" value="BIN3/RVS161-like"/>
</dbReference>
<dbReference type="SUPFAM" id="SSF103657">
    <property type="entry name" value="BAR/IMD domain-like"/>
    <property type="match status" value="1"/>
</dbReference>
<proteinExistence type="predicted"/>
<gene>
    <name evidence="5" type="ORF">TeGR_g7847</name>
</gene>
<keyword evidence="3" id="KW-0206">Cytoskeleton</keyword>
<dbReference type="PANTHER" id="PTHR47174">
    <property type="entry name" value="BRIDGING INTEGRATOR 3"/>
    <property type="match status" value="1"/>
</dbReference>
<dbReference type="PANTHER" id="PTHR47174:SF3">
    <property type="entry name" value="BRIDGING INTEGRATOR 3"/>
    <property type="match status" value="1"/>
</dbReference>
<protein>
    <recommendedName>
        <fullName evidence="4">BAR domain-containing protein</fullName>
    </recommendedName>
</protein>
<keyword evidence="6" id="KW-1185">Reference proteome</keyword>
<evidence type="ECO:0000256" key="3">
    <source>
        <dbReference type="ARBA" id="ARBA00023212"/>
    </source>
</evidence>
<evidence type="ECO:0000256" key="1">
    <source>
        <dbReference type="ARBA" id="ARBA00004245"/>
    </source>
</evidence>
<dbReference type="InterPro" id="IPR027267">
    <property type="entry name" value="AH/BAR_dom_sf"/>
</dbReference>
<dbReference type="EMBL" id="BRYB01004335">
    <property type="protein sequence ID" value="GMI29430.1"/>
    <property type="molecule type" value="Genomic_DNA"/>
</dbReference>
<organism evidence="5 6">
    <name type="scientific">Tetraparma gracilis</name>
    <dbReference type="NCBI Taxonomy" id="2962635"/>
    <lineage>
        <taxon>Eukaryota</taxon>
        <taxon>Sar</taxon>
        <taxon>Stramenopiles</taxon>
        <taxon>Ochrophyta</taxon>
        <taxon>Bolidophyceae</taxon>
        <taxon>Parmales</taxon>
        <taxon>Triparmaceae</taxon>
        <taxon>Tetraparma</taxon>
    </lineage>
</organism>
<feature type="domain" description="BAR" evidence="4">
    <location>
        <begin position="16"/>
        <end position="221"/>
    </location>
</feature>
<evidence type="ECO:0000256" key="2">
    <source>
        <dbReference type="ARBA" id="ARBA00022490"/>
    </source>
</evidence>
<sequence length="289" mass="31938">MQSWKESLAKKTESLKKVGRRQAEKVMQKLGAHSGTNDPKVTAQLEEVAVVQEHMQEMHDSISEYLVAVQRMQAAQLRVSSAVSQIVPLHTDDEDTKDVAEEWCERVNQLHDWHRAVLQPCSVETVIRPLGEKLRQFPVLSGKVVTRESKILDYDAYRSRMNAETAKNPESESALKLATKLDRARESMDTATSDVVSMCRDIQSRNDEVILRAFSSFAACQAAGAARQAEKIAPLLPGLPRGARAMCMVCAHAKTRNQEDEWEGGGDGSIGGRDGVKVAVRESNVLNVG</sequence>
<dbReference type="InterPro" id="IPR004148">
    <property type="entry name" value="BAR_dom"/>
</dbReference>
<dbReference type="Pfam" id="PF03114">
    <property type="entry name" value="BAR"/>
    <property type="match status" value="1"/>
</dbReference>
<accession>A0ABQ6MMV1</accession>
<name>A0ABQ6MMV1_9STRA</name>